<evidence type="ECO:0000313" key="2">
    <source>
        <dbReference type="WBParaSite" id="nRc.2.0.1.t32626-RA"/>
    </source>
</evidence>
<keyword evidence="1" id="KW-1185">Reference proteome</keyword>
<organism evidence="1 2">
    <name type="scientific">Romanomermis culicivorax</name>
    <name type="common">Nematode worm</name>
    <dbReference type="NCBI Taxonomy" id="13658"/>
    <lineage>
        <taxon>Eukaryota</taxon>
        <taxon>Metazoa</taxon>
        <taxon>Ecdysozoa</taxon>
        <taxon>Nematoda</taxon>
        <taxon>Enoplea</taxon>
        <taxon>Dorylaimia</taxon>
        <taxon>Mermithida</taxon>
        <taxon>Mermithoidea</taxon>
        <taxon>Mermithidae</taxon>
        <taxon>Romanomermis</taxon>
    </lineage>
</organism>
<sequence length="121" mass="14493">SNERDNRISHDYFTSDSRFLEFVKLTFNESQNQRRFTDGRFAKQNQFKLKDFAHRRPIERAIYTCSFRRNGRDRQQLETFSLKINFRSEKITAFLRKTTDSKGSFILAYFDETERNGSPTA</sequence>
<proteinExistence type="predicted"/>
<dbReference type="WBParaSite" id="nRc.2.0.1.t32626-RA">
    <property type="protein sequence ID" value="nRc.2.0.1.t32626-RA"/>
    <property type="gene ID" value="nRc.2.0.1.g32626"/>
</dbReference>
<reference evidence="2" key="1">
    <citation type="submission" date="2022-11" db="UniProtKB">
        <authorList>
            <consortium name="WormBaseParasite"/>
        </authorList>
    </citation>
    <scope>IDENTIFICATION</scope>
</reference>
<protein>
    <submittedName>
        <fullName evidence="2">Uncharacterized protein</fullName>
    </submittedName>
</protein>
<name>A0A915K2S4_ROMCU</name>
<dbReference type="Proteomes" id="UP000887565">
    <property type="component" value="Unplaced"/>
</dbReference>
<accession>A0A915K2S4</accession>
<evidence type="ECO:0000313" key="1">
    <source>
        <dbReference type="Proteomes" id="UP000887565"/>
    </source>
</evidence>
<dbReference type="AlphaFoldDB" id="A0A915K2S4"/>